<dbReference type="Gene3D" id="3.30.950.30">
    <property type="entry name" value="Schlafen, AAA domain"/>
    <property type="match status" value="1"/>
</dbReference>
<reference evidence="1 2" key="1">
    <citation type="submission" date="2016-09" db="EMBL/GenBank/DDBJ databases">
        <title>Pseudonocardia autotrophica DSM535, a candidate organism with high potential of specific P450 cytochromes.</title>
        <authorList>
            <person name="Grumaz C."/>
            <person name="Vainshtein Y."/>
            <person name="Kirstahler P."/>
            <person name="Sohn K."/>
        </authorList>
    </citation>
    <scope>NUCLEOTIDE SEQUENCE [LARGE SCALE GENOMIC DNA]</scope>
    <source>
        <strain evidence="1 2">DSM 535</strain>
    </source>
</reference>
<dbReference type="Proteomes" id="UP000194360">
    <property type="component" value="Unassembled WGS sequence"/>
</dbReference>
<keyword evidence="2" id="KW-1185">Reference proteome</keyword>
<evidence type="ECO:0000313" key="1">
    <source>
        <dbReference type="EMBL" id="OSY35687.1"/>
    </source>
</evidence>
<evidence type="ECO:0000313" key="2">
    <source>
        <dbReference type="Proteomes" id="UP000194360"/>
    </source>
</evidence>
<name>A0A1L8QA90_PSEAH</name>
<protein>
    <submittedName>
        <fullName evidence="1">Divergent AAA domain protein</fullName>
    </submittedName>
</protein>
<dbReference type="AlphaFoldDB" id="A0A1L8QA90"/>
<dbReference type="STRING" id="2074.BG845_05898"/>
<sequence>MAFSIDTSAPFLRPSQLEALVVAVRDEADKNDEHDWVEWKSTLDLTIAADRWHLAKQILGFSNRAIATSKRHAGGYSYVLVGVEPGALAGVTTIDNADLVNPLNRWVGPARWSPEQVVVDGKTVMVIVVDPPQPGDDPFTLRKAYDQFNEGAIFVRTPGRTDRATSAQITDLMARARAGTAVVQVVVRAEPATVEFGPAYDAQRAQEWLAERRTELMLPSRSKWPATKPSPYAALRQFDRGLVMPATSVYGLGEQPDKRTEEDYEREVEEYLAKAEETVRDHLLHQRYESDGATLRLVVDNPTDRNFQKLVVTAHVHGDVVKWPSSVGVRVYAAPNWPAVPAVLGTPRKLPGIERLLNPAALYPRAADRAIVNPIPRFEIEDTGSVTITYAAVDIRPRTPTALPAVAVMVREPAGTILRVEWTATAENVDGKIEGELGVEVVSQPDYYASLPGGPGAARGQ</sequence>
<gene>
    <name evidence="1" type="ORF">BG845_05898</name>
</gene>
<dbReference type="InterPro" id="IPR038461">
    <property type="entry name" value="Schlafen_AlbA_2_dom_sf"/>
</dbReference>
<organism evidence="1 2">
    <name type="scientific">Pseudonocardia autotrophica</name>
    <name type="common">Amycolata autotrophica</name>
    <name type="synonym">Nocardia autotrophica</name>
    <dbReference type="NCBI Taxonomy" id="2074"/>
    <lineage>
        <taxon>Bacteria</taxon>
        <taxon>Bacillati</taxon>
        <taxon>Actinomycetota</taxon>
        <taxon>Actinomycetes</taxon>
        <taxon>Pseudonocardiales</taxon>
        <taxon>Pseudonocardiaceae</taxon>
        <taxon>Pseudonocardia</taxon>
    </lineage>
</organism>
<dbReference type="OrthoDB" id="4578408at2"/>
<dbReference type="RefSeq" id="WP_073577575.1">
    <property type="nucleotide sequence ID" value="NZ_AP018920.1"/>
</dbReference>
<dbReference type="EMBL" id="MIGB01000048">
    <property type="protein sequence ID" value="OSY35687.1"/>
    <property type="molecule type" value="Genomic_DNA"/>
</dbReference>
<comment type="caution">
    <text evidence="1">The sequence shown here is derived from an EMBL/GenBank/DDBJ whole genome shotgun (WGS) entry which is preliminary data.</text>
</comment>
<accession>A0A1L8QA90</accession>
<proteinExistence type="predicted"/>